<feature type="region of interest" description="Disordered" evidence="2">
    <location>
        <begin position="259"/>
        <end position="284"/>
    </location>
</feature>
<feature type="compositionally biased region" description="Basic and acidic residues" evidence="2">
    <location>
        <begin position="266"/>
        <end position="279"/>
    </location>
</feature>
<dbReference type="PANTHER" id="PTHR43157">
    <property type="entry name" value="PHOSPHATIDYLINOSITOL-GLYCAN BIOSYNTHESIS CLASS F PROTEIN-RELATED"/>
    <property type="match status" value="1"/>
</dbReference>
<accession>A0ABS9W8H0</accession>
<sequence length="321" mass="34529">MPTKWTSKNIPSQRNRTIVVTGTGGLGFEDALALARAGGRVIIAGRNPARGAEAIARIKERVPNAAVTFEAVDLGDLASIAACGERISAAHHSIDVLINNAGVMTPPRRQITADDFELQMGINYLGHFALTAHLLPLLRLGQDPRVVTLSSVAARSGAINFEDLQAEQGYKPMESYSQSKLACLMFAFELQRRSDAAGWGVTSIAAHPGISRTDLLHNAPGRRSIQSLTRSLLWFLFQPAEQGALPALFAATSPDAQKGGYYGPDKLGETRGHPIDAKPPEQSLDTEVATRLWNVSATLTGVEFGQQRRLPSIMRANAIES</sequence>
<dbReference type="PANTHER" id="PTHR43157:SF31">
    <property type="entry name" value="PHOSPHATIDYLINOSITOL-GLYCAN BIOSYNTHESIS CLASS F PROTEIN"/>
    <property type="match status" value="1"/>
</dbReference>
<evidence type="ECO:0000259" key="3">
    <source>
        <dbReference type="SMART" id="SM00822"/>
    </source>
</evidence>
<keyword evidence="1" id="KW-0560">Oxidoreductase</keyword>
<evidence type="ECO:0000256" key="2">
    <source>
        <dbReference type="SAM" id="MobiDB-lite"/>
    </source>
</evidence>
<dbReference type="InterPro" id="IPR057326">
    <property type="entry name" value="KR_dom"/>
</dbReference>
<dbReference type="Proteomes" id="UP001201985">
    <property type="component" value="Unassembled WGS sequence"/>
</dbReference>
<dbReference type="Pfam" id="PF00106">
    <property type="entry name" value="adh_short"/>
    <property type="match status" value="1"/>
</dbReference>
<dbReference type="SMART" id="SM00822">
    <property type="entry name" value="PKS_KR"/>
    <property type="match status" value="1"/>
</dbReference>
<dbReference type="SUPFAM" id="SSF51735">
    <property type="entry name" value="NAD(P)-binding Rossmann-fold domains"/>
    <property type="match status" value="1"/>
</dbReference>
<proteinExistence type="predicted"/>
<dbReference type="NCBIfam" id="NF004846">
    <property type="entry name" value="PRK06197.1"/>
    <property type="match status" value="1"/>
</dbReference>
<dbReference type="Gene3D" id="3.40.50.720">
    <property type="entry name" value="NAD(P)-binding Rossmann-like Domain"/>
    <property type="match status" value="1"/>
</dbReference>
<organism evidence="4 5">
    <name type="scientific">Teichococcus vastitatis</name>
    <dbReference type="NCBI Taxonomy" id="2307076"/>
    <lineage>
        <taxon>Bacteria</taxon>
        <taxon>Pseudomonadati</taxon>
        <taxon>Pseudomonadota</taxon>
        <taxon>Alphaproteobacteria</taxon>
        <taxon>Acetobacterales</taxon>
        <taxon>Roseomonadaceae</taxon>
        <taxon>Roseomonas</taxon>
    </lineage>
</organism>
<keyword evidence="5" id="KW-1185">Reference proteome</keyword>
<dbReference type="InterPro" id="IPR002347">
    <property type="entry name" value="SDR_fam"/>
</dbReference>
<evidence type="ECO:0000256" key="1">
    <source>
        <dbReference type="ARBA" id="ARBA00023002"/>
    </source>
</evidence>
<reference evidence="4 5" key="1">
    <citation type="submission" date="2022-03" db="EMBL/GenBank/DDBJ databases">
        <title>Complete genome analysis of Roseomonas KG 17.1 : a prolific producer of plant growth promoters.</title>
        <authorList>
            <person name="Saadouli I."/>
            <person name="Najjari A."/>
            <person name="Mosbah A."/>
            <person name="Ouzari H.I."/>
        </authorList>
    </citation>
    <scope>NUCLEOTIDE SEQUENCE [LARGE SCALE GENOMIC DNA]</scope>
    <source>
        <strain evidence="4 5">KG17-1</strain>
    </source>
</reference>
<dbReference type="CDD" id="cd05327">
    <property type="entry name" value="retinol-DH_like_SDR_c_like"/>
    <property type="match status" value="1"/>
</dbReference>
<dbReference type="EMBL" id="JALBUU010000039">
    <property type="protein sequence ID" value="MCI0755596.1"/>
    <property type="molecule type" value="Genomic_DNA"/>
</dbReference>
<dbReference type="InterPro" id="IPR036291">
    <property type="entry name" value="NAD(P)-bd_dom_sf"/>
</dbReference>
<comment type="caution">
    <text evidence="4">The sequence shown here is derived from an EMBL/GenBank/DDBJ whole genome shotgun (WGS) entry which is preliminary data.</text>
</comment>
<dbReference type="PRINTS" id="PR00081">
    <property type="entry name" value="GDHRDH"/>
</dbReference>
<feature type="domain" description="Ketoreductase" evidence="3">
    <location>
        <begin position="16"/>
        <end position="191"/>
    </location>
</feature>
<evidence type="ECO:0000313" key="5">
    <source>
        <dbReference type="Proteomes" id="UP001201985"/>
    </source>
</evidence>
<gene>
    <name evidence="4" type="ORF">MON41_17980</name>
</gene>
<evidence type="ECO:0000313" key="4">
    <source>
        <dbReference type="EMBL" id="MCI0755596.1"/>
    </source>
</evidence>
<dbReference type="RefSeq" id="WP_120010167.1">
    <property type="nucleotide sequence ID" value="NZ_JALBUU010000039.1"/>
</dbReference>
<dbReference type="NCBIfam" id="NF004513">
    <property type="entry name" value="PRK05854.1"/>
    <property type="match status" value="1"/>
</dbReference>
<name>A0ABS9W8H0_9PROT</name>
<protein>
    <submittedName>
        <fullName evidence="4">SDR family oxidoreductase</fullName>
    </submittedName>
</protein>